<dbReference type="SUPFAM" id="SSF47807">
    <property type="entry name" value="5' to 3' exonuclease, C-terminal subdomain"/>
    <property type="match status" value="1"/>
</dbReference>
<dbReference type="CDD" id="cd09898">
    <property type="entry name" value="H3TH_53EXO"/>
    <property type="match status" value="1"/>
</dbReference>
<dbReference type="SUPFAM" id="SSF88723">
    <property type="entry name" value="PIN domain-like"/>
    <property type="match status" value="1"/>
</dbReference>
<dbReference type="EMBL" id="FOYM01000014">
    <property type="protein sequence ID" value="SFR07103.1"/>
    <property type="molecule type" value="Genomic_DNA"/>
</dbReference>
<evidence type="ECO:0000256" key="2">
    <source>
        <dbReference type="ARBA" id="ARBA00022801"/>
    </source>
</evidence>
<sequence length="468" mass="51970">MKDFDVCSLWSECSKVMKCIHPDTGEISAAEWEHACTTARRYKKGINYFVCNGNNQTGAREKKTASIIENTNQNSKPSLKKILIVDGNSIINRAYYGTPMLRAPDGRPTNAVYGALRTLIAAAMARNPTHMLVAMDYPGKTFRHRIFPEYKANRKETPNDLVIQLSIARETMQKIGIPYIELEGYEADDVIGTVANKAAKENFKVEILTSDKDCLQLINDKITVLLHKGRFEECTPHTTPLITGFFHSLTVDIKSLAGDHSDNIPGVPRIGIKTAISLLKKYKSLDNLLARAQEIPGKAGENIRSNINKIHLSKKLATIEKNVPMQISLDSFAIPFGGQRKMEYAKAYLSGLGIQVIKLDTFYKKTAQITTTKSNNPASSNIPPGARVEIKFKGNAKMCGICGAFKVECSEYIELDDNGKLFIGARRFFACSKCANLLHSSIYYKLQEKKTCNVRNVVVAGNNGRLSF</sequence>
<evidence type="ECO:0000313" key="7">
    <source>
        <dbReference type="EMBL" id="SFR07103.1"/>
    </source>
</evidence>
<accession>A0A1I6DNN9</accession>
<dbReference type="AlphaFoldDB" id="A0A1I6DNN9"/>
<evidence type="ECO:0000313" key="8">
    <source>
        <dbReference type="Proteomes" id="UP000199584"/>
    </source>
</evidence>
<dbReference type="CDD" id="cd09859">
    <property type="entry name" value="PIN_53EXO"/>
    <property type="match status" value="1"/>
</dbReference>
<comment type="function">
    <text evidence="4">5'-3' exonuclease acting preferentially on double-stranded DNA.</text>
</comment>
<dbReference type="GO" id="GO:0033567">
    <property type="term" value="P:DNA replication, Okazaki fragment processing"/>
    <property type="evidence" value="ECO:0007669"/>
    <property type="project" value="InterPro"/>
</dbReference>
<dbReference type="InterPro" id="IPR029060">
    <property type="entry name" value="PIN-like_dom_sf"/>
</dbReference>
<dbReference type="STRING" id="39060.SAMN05660706_11440"/>
<keyword evidence="1" id="KW-0540">Nuclease</keyword>
<dbReference type="PANTHER" id="PTHR42646">
    <property type="entry name" value="FLAP ENDONUCLEASE XNI"/>
    <property type="match status" value="1"/>
</dbReference>
<dbReference type="Gene3D" id="1.10.150.20">
    <property type="entry name" value="5' to 3' exonuclease, C-terminal subdomain"/>
    <property type="match status" value="1"/>
</dbReference>
<dbReference type="InterPro" id="IPR038969">
    <property type="entry name" value="FEN"/>
</dbReference>
<evidence type="ECO:0000256" key="3">
    <source>
        <dbReference type="ARBA" id="ARBA00023125"/>
    </source>
</evidence>
<keyword evidence="3" id="KW-0238">DNA-binding</keyword>
<evidence type="ECO:0000256" key="5">
    <source>
        <dbReference type="ARBA" id="ARBA00050026"/>
    </source>
</evidence>
<evidence type="ECO:0000259" key="6">
    <source>
        <dbReference type="SMART" id="SM00475"/>
    </source>
</evidence>
<keyword evidence="8" id="KW-1185">Reference proteome</keyword>
<protein>
    <recommendedName>
        <fullName evidence="5">5'-3' exonuclease</fullName>
    </recommendedName>
</protein>
<feature type="domain" description="5'-3' exonuclease" evidence="6">
    <location>
        <begin position="80"/>
        <end position="335"/>
    </location>
</feature>
<dbReference type="Gene3D" id="3.40.50.1010">
    <property type="entry name" value="5'-nuclease"/>
    <property type="match status" value="1"/>
</dbReference>
<keyword evidence="2" id="KW-0378">Hydrolase</keyword>
<dbReference type="PANTHER" id="PTHR42646:SF2">
    <property type="entry name" value="5'-3' EXONUCLEASE FAMILY PROTEIN"/>
    <property type="match status" value="1"/>
</dbReference>
<dbReference type="GO" id="GO:0003677">
    <property type="term" value="F:DNA binding"/>
    <property type="evidence" value="ECO:0007669"/>
    <property type="project" value="UniProtKB-KW"/>
</dbReference>
<dbReference type="FunFam" id="1.10.150.20:FF:000003">
    <property type="entry name" value="DNA polymerase I"/>
    <property type="match status" value="1"/>
</dbReference>
<dbReference type="InterPro" id="IPR002421">
    <property type="entry name" value="5-3_exonuclease"/>
</dbReference>
<dbReference type="SMART" id="SM00279">
    <property type="entry name" value="HhH2"/>
    <property type="match status" value="1"/>
</dbReference>
<organism evidence="7 8">
    <name type="scientific">Desulfoscipio geothermicus DSM 3669</name>
    <dbReference type="NCBI Taxonomy" id="1121426"/>
    <lineage>
        <taxon>Bacteria</taxon>
        <taxon>Bacillati</taxon>
        <taxon>Bacillota</taxon>
        <taxon>Clostridia</taxon>
        <taxon>Eubacteriales</taxon>
        <taxon>Desulfallaceae</taxon>
        <taxon>Desulfoscipio</taxon>
    </lineage>
</organism>
<name>A0A1I6DNN9_9FIRM</name>
<dbReference type="Pfam" id="PF01367">
    <property type="entry name" value="5_3_exonuc"/>
    <property type="match status" value="1"/>
</dbReference>
<dbReference type="RefSeq" id="WP_092483476.1">
    <property type="nucleotide sequence ID" value="NZ_FOYM01000014.1"/>
</dbReference>
<evidence type="ECO:0000256" key="4">
    <source>
        <dbReference type="ARBA" id="ARBA00049957"/>
    </source>
</evidence>
<dbReference type="Proteomes" id="UP000199584">
    <property type="component" value="Unassembled WGS sequence"/>
</dbReference>
<dbReference type="SMART" id="SM00475">
    <property type="entry name" value="53EXOc"/>
    <property type="match status" value="1"/>
</dbReference>
<dbReference type="OrthoDB" id="9806424at2"/>
<dbReference type="InterPro" id="IPR020046">
    <property type="entry name" value="5-3_exonucl_a-hlix_arch_N"/>
</dbReference>
<dbReference type="GO" id="GO:0017108">
    <property type="term" value="F:5'-flap endonuclease activity"/>
    <property type="evidence" value="ECO:0007669"/>
    <property type="project" value="InterPro"/>
</dbReference>
<reference evidence="8" key="1">
    <citation type="submission" date="2016-10" db="EMBL/GenBank/DDBJ databases">
        <authorList>
            <person name="Varghese N."/>
            <person name="Submissions S."/>
        </authorList>
    </citation>
    <scope>NUCLEOTIDE SEQUENCE [LARGE SCALE GENOMIC DNA]</scope>
    <source>
        <strain evidence="8">DSM 3669</strain>
    </source>
</reference>
<dbReference type="InterPro" id="IPR020045">
    <property type="entry name" value="DNA_polI_H3TH"/>
</dbReference>
<keyword evidence="7" id="KW-0269">Exonuclease</keyword>
<evidence type="ECO:0000256" key="1">
    <source>
        <dbReference type="ARBA" id="ARBA00022722"/>
    </source>
</evidence>
<dbReference type="InterPro" id="IPR008918">
    <property type="entry name" value="HhH2"/>
</dbReference>
<dbReference type="InterPro" id="IPR036279">
    <property type="entry name" value="5-3_exonuclease_C_sf"/>
</dbReference>
<gene>
    <name evidence="7" type="ORF">SAMN05660706_11440</name>
</gene>
<dbReference type="GO" id="GO:0008409">
    <property type="term" value="F:5'-3' exonuclease activity"/>
    <property type="evidence" value="ECO:0007669"/>
    <property type="project" value="InterPro"/>
</dbReference>
<proteinExistence type="predicted"/>
<dbReference type="Pfam" id="PF02739">
    <property type="entry name" value="5_3_exonuc_N"/>
    <property type="match status" value="1"/>
</dbReference>